<dbReference type="InterPro" id="IPR036097">
    <property type="entry name" value="HisK_dim/P_sf"/>
</dbReference>
<evidence type="ECO:0000256" key="6">
    <source>
        <dbReference type="ARBA" id="ARBA00022777"/>
    </source>
</evidence>
<dbReference type="InterPro" id="IPR003661">
    <property type="entry name" value="HisK_dim/P_dom"/>
</dbReference>
<evidence type="ECO:0000256" key="5">
    <source>
        <dbReference type="ARBA" id="ARBA00022679"/>
    </source>
</evidence>
<organism evidence="11 12">
    <name type="scientific">Selenomonas caprae</name>
    <dbReference type="NCBI Taxonomy" id="2606905"/>
    <lineage>
        <taxon>Bacteria</taxon>
        <taxon>Bacillati</taxon>
        <taxon>Bacillota</taxon>
        <taxon>Negativicutes</taxon>
        <taxon>Selenomonadales</taxon>
        <taxon>Selenomonadaceae</taxon>
        <taxon>Selenomonas</taxon>
    </lineage>
</organism>
<keyword evidence="5" id="KW-0808">Transferase</keyword>
<feature type="transmembrane region" description="Helical" evidence="9">
    <location>
        <begin position="15"/>
        <end position="33"/>
    </location>
</feature>
<dbReference type="SUPFAM" id="SSF47384">
    <property type="entry name" value="Homodimeric domain of signal transducing histidine kinase"/>
    <property type="match status" value="1"/>
</dbReference>
<comment type="caution">
    <text evidence="11">The sequence shown here is derived from an EMBL/GenBank/DDBJ whole genome shotgun (WGS) entry which is preliminary data.</text>
</comment>
<dbReference type="PRINTS" id="PR00344">
    <property type="entry name" value="BCTRLSENSOR"/>
</dbReference>
<dbReference type="Gene3D" id="1.10.287.130">
    <property type="match status" value="1"/>
</dbReference>
<dbReference type="InterPro" id="IPR005467">
    <property type="entry name" value="His_kinase_dom"/>
</dbReference>
<dbReference type="FunFam" id="3.30.565.10:FF:000006">
    <property type="entry name" value="Sensor histidine kinase WalK"/>
    <property type="match status" value="1"/>
</dbReference>
<keyword evidence="6 11" id="KW-0418">Kinase</keyword>
<evidence type="ECO:0000259" key="10">
    <source>
        <dbReference type="PROSITE" id="PS50109"/>
    </source>
</evidence>
<dbReference type="AlphaFoldDB" id="A0A5D6WHR6"/>
<keyword evidence="8 9" id="KW-0472">Membrane</keyword>
<keyword evidence="7" id="KW-0902">Two-component regulatory system</keyword>
<dbReference type="GO" id="GO:0000155">
    <property type="term" value="F:phosphorelay sensor kinase activity"/>
    <property type="evidence" value="ECO:0007669"/>
    <property type="project" value="InterPro"/>
</dbReference>
<evidence type="ECO:0000256" key="2">
    <source>
        <dbReference type="ARBA" id="ARBA00004370"/>
    </source>
</evidence>
<dbReference type="Pfam" id="PF00512">
    <property type="entry name" value="HisKA"/>
    <property type="match status" value="1"/>
</dbReference>
<evidence type="ECO:0000256" key="4">
    <source>
        <dbReference type="ARBA" id="ARBA00022553"/>
    </source>
</evidence>
<feature type="transmembrane region" description="Helical" evidence="9">
    <location>
        <begin position="174"/>
        <end position="193"/>
    </location>
</feature>
<accession>A0A5D6WHR6</accession>
<dbReference type="PANTHER" id="PTHR43711:SF28">
    <property type="entry name" value="SENSOR HISTIDINE KINASE YXDK"/>
    <property type="match status" value="1"/>
</dbReference>
<dbReference type="InterPro" id="IPR050736">
    <property type="entry name" value="Sensor_HK_Regulatory"/>
</dbReference>
<dbReference type="Gene3D" id="3.30.565.10">
    <property type="entry name" value="Histidine kinase-like ATPase, C-terminal domain"/>
    <property type="match status" value="1"/>
</dbReference>
<keyword evidence="9" id="KW-1133">Transmembrane helix</keyword>
<dbReference type="SMART" id="SM00387">
    <property type="entry name" value="HATPase_c"/>
    <property type="match status" value="1"/>
</dbReference>
<dbReference type="Proteomes" id="UP000322783">
    <property type="component" value="Unassembled WGS sequence"/>
</dbReference>
<dbReference type="CDD" id="cd16922">
    <property type="entry name" value="HATPase_EvgS-ArcB-TorS-like"/>
    <property type="match status" value="1"/>
</dbReference>
<keyword evidence="12" id="KW-1185">Reference proteome</keyword>
<keyword evidence="9" id="KW-0812">Transmembrane</keyword>
<dbReference type="EMBL" id="VTOZ01000029">
    <property type="protein sequence ID" value="TYZ27287.1"/>
    <property type="molecule type" value="Genomic_DNA"/>
</dbReference>
<sequence>MMAENLFGQSRRKLTMLYSLVMIIFLAVLIFAMHQSMEWSIRSEQARELWDTADNVSEAQRYLNQHPELVIDDTVAYKSTNDRLFFYVFDSDGRLLNFARASFRIEPFILDVMNQWNGAEGEVTVVTKPRENGHKTKIMMTMQKIREPGMAPQVVYVGKDVTALYNGMEKATSIMAALGLLALIIATIVGHLLSGKAMVPLKSAYEKQRQFAADASHELRTPLAVVMASADLLQNDPSIKSPFLKQVIEDVRDEVKKMTKLVSDLLVVARSDNKALKLKPSKFDLGAVAAQTARLMQPLAEQKKITLVADCLPKAIIHADEQKIRQLVLILVDNAVKYTPEGGKVTVEFRKAEKGKVCLAVSDTGIGISPEDQEKVFDRFYRVDKARSREMGGNGLGLAIAQEIVELHKGTIQIESELGKGTTFLVTLKMKTKAVGKSTPVPTA</sequence>
<protein>
    <recommendedName>
        <fullName evidence="3">histidine kinase</fullName>
        <ecNumber evidence="3">2.7.13.3</ecNumber>
    </recommendedName>
</protein>
<evidence type="ECO:0000256" key="9">
    <source>
        <dbReference type="SAM" id="Phobius"/>
    </source>
</evidence>
<dbReference type="CDD" id="cd00082">
    <property type="entry name" value="HisKA"/>
    <property type="match status" value="1"/>
</dbReference>
<dbReference type="GO" id="GO:0016020">
    <property type="term" value="C:membrane"/>
    <property type="evidence" value="ECO:0007669"/>
    <property type="project" value="UniProtKB-SubCell"/>
</dbReference>
<gene>
    <name evidence="11" type="ORF">FZ041_11930</name>
</gene>
<name>A0A5D6WHR6_9FIRM</name>
<dbReference type="SMART" id="SM00388">
    <property type="entry name" value="HisKA"/>
    <property type="match status" value="1"/>
</dbReference>
<dbReference type="InterPro" id="IPR036890">
    <property type="entry name" value="HATPase_C_sf"/>
</dbReference>
<evidence type="ECO:0000256" key="8">
    <source>
        <dbReference type="ARBA" id="ARBA00023136"/>
    </source>
</evidence>
<evidence type="ECO:0000256" key="3">
    <source>
        <dbReference type="ARBA" id="ARBA00012438"/>
    </source>
</evidence>
<evidence type="ECO:0000313" key="11">
    <source>
        <dbReference type="EMBL" id="TYZ27287.1"/>
    </source>
</evidence>
<evidence type="ECO:0000256" key="1">
    <source>
        <dbReference type="ARBA" id="ARBA00000085"/>
    </source>
</evidence>
<keyword evidence="4" id="KW-0597">Phosphoprotein</keyword>
<dbReference type="FunFam" id="1.10.287.130:FF:000001">
    <property type="entry name" value="Two-component sensor histidine kinase"/>
    <property type="match status" value="1"/>
</dbReference>
<dbReference type="Pfam" id="PF02518">
    <property type="entry name" value="HATPase_c"/>
    <property type="match status" value="1"/>
</dbReference>
<evidence type="ECO:0000256" key="7">
    <source>
        <dbReference type="ARBA" id="ARBA00023012"/>
    </source>
</evidence>
<dbReference type="PANTHER" id="PTHR43711">
    <property type="entry name" value="TWO-COMPONENT HISTIDINE KINASE"/>
    <property type="match status" value="1"/>
</dbReference>
<dbReference type="PROSITE" id="PS50109">
    <property type="entry name" value="HIS_KIN"/>
    <property type="match status" value="1"/>
</dbReference>
<comment type="catalytic activity">
    <reaction evidence="1">
        <text>ATP + protein L-histidine = ADP + protein N-phospho-L-histidine.</text>
        <dbReference type="EC" id="2.7.13.3"/>
    </reaction>
</comment>
<dbReference type="InterPro" id="IPR003594">
    <property type="entry name" value="HATPase_dom"/>
</dbReference>
<evidence type="ECO:0000313" key="12">
    <source>
        <dbReference type="Proteomes" id="UP000322783"/>
    </source>
</evidence>
<comment type="subcellular location">
    <subcellularLocation>
        <location evidence="2">Membrane</location>
    </subcellularLocation>
</comment>
<proteinExistence type="predicted"/>
<dbReference type="SUPFAM" id="SSF55874">
    <property type="entry name" value="ATPase domain of HSP90 chaperone/DNA topoisomerase II/histidine kinase"/>
    <property type="match status" value="1"/>
</dbReference>
<dbReference type="InterPro" id="IPR004358">
    <property type="entry name" value="Sig_transdc_His_kin-like_C"/>
</dbReference>
<feature type="domain" description="Histidine kinase" evidence="10">
    <location>
        <begin position="214"/>
        <end position="432"/>
    </location>
</feature>
<reference evidence="11 12" key="1">
    <citation type="submission" date="2019-08" db="EMBL/GenBank/DDBJ databases">
        <title>Selenomonas sp. mPRGC5 and Selenomonas sp. mPRGC8 isolated from ruminal fluid of dairy goat (Capra hircus).</title>
        <authorList>
            <person name="Poothong S."/>
            <person name="Nuengjamnong C."/>
            <person name="Tanasupawat S."/>
        </authorList>
    </citation>
    <scope>NUCLEOTIDE SEQUENCE [LARGE SCALE GENOMIC DNA]</scope>
    <source>
        <strain evidence="12">mPRGC8</strain>
    </source>
</reference>
<dbReference type="EC" id="2.7.13.3" evidence="3"/>